<comment type="caution">
    <text evidence="2">The sequence shown here is derived from an EMBL/GenBank/DDBJ whole genome shotgun (WGS) entry which is preliminary data.</text>
</comment>
<dbReference type="EMBL" id="AWTR02000075">
    <property type="protein sequence ID" value="ETZ06936.1"/>
    <property type="molecule type" value="Genomic_DNA"/>
</dbReference>
<evidence type="ECO:0000313" key="3">
    <source>
        <dbReference type="Proteomes" id="UP000019112"/>
    </source>
</evidence>
<reference evidence="2 3" key="1">
    <citation type="journal article" date="2014" name="FEMS Microbiol. Lett.">
        <title>Draft genome sequences of three Holospora species (Holospora obtusa, Holospora undulata, and Holospora elegans), endonuclear symbiotic bacteria of the ciliate Paramecium caudatum.</title>
        <authorList>
            <person name="Dohra H."/>
            <person name="Tanaka K."/>
            <person name="Suzuki T."/>
            <person name="Fujishima M."/>
            <person name="Suzuki H."/>
        </authorList>
    </citation>
    <scope>NUCLEOTIDE SEQUENCE [LARGE SCALE GENOMIC DNA]</scope>
    <source>
        <strain evidence="2 3">F1</strain>
    </source>
</reference>
<evidence type="ECO:0008006" key="4">
    <source>
        <dbReference type="Google" id="ProtNLM"/>
    </source>
</evidence>
<name>W6TDS7_HOLOB</name>
<dbReference type="OrthoDB" id="9761969at2"/>
<sequence>MSLLLSSWGHIDFQESAFNALIREIKEETGFEAAIEKFLALLNMHGIFQVMRFAVIRTKLILFLSSILQSLNSEMFCRRKKNTLLSNGYQLTRYTESIFVPYHLNPLYLNGWKVLTIIYFGAQ</sequence>
<gene>
    <name evidence="2" type="ORF">P618_200909</name>
</gene>
<accession>W6TDS7</accession>
<dbReference type="Gene3D" id="3.90.79.10">
    <property type="entry name" value="Nucleoside Triphosphate Pyrophosphohydrolase"/>
    <property type="match status" value="1"/>
</dbReference>
<evidence type="ECO:0000313" key="2">
    <source>
        <dbReference type="EMBL" id="ETZ06936.1"/>
    </source>
</evidence>
<keyword evidence="3" id="KW-1185">Reference proteome</keyword>
<dbReference type="AlphaFoldDB" id="W6TDS7"/>
<dbReference type="STRING" id="1399147.P618_200909"/>
<dbReference type="RefSeq" id="WP_024161218.1">
    <property type="nucleotide sequence ID" value="NZ_AWTR02000075.1"/>
</dbReference>
<organism evidence="2 3">
    <name type="scientific">Holospora obtusa F1</name>
    <dbReference type="NCBI Taxonomy" id="1399147"/>
    <lineage>
        <taxon>Bacteria</taxon>
        <taxon>Pseudomonadati</taxon>
        <taxon>Pseudomonadota</taxon>
        <taxon>Alphaproteobacteria</taxon>
        <taxon>Holosporales</taxon>
        <taxon>Holosporaceae</taxon>
        <taxon>Holospora</taxon>
    </lineage>
</organism>
<evidence type="ECO:0000256" key="1">
    <source>
        <dbReference type="ARBA" id="ARBA00001946"/>
    </source>
</evidence>
<dbReference type="GO" id="GO:0016787">
    <property type="term" value="F:hydrolase activity"/>
    <property type="evidence" value="ECO:0007669"/>
    <property type="project" value="InterPro"/>
</dbReference>
<dbReference type="InterPro" id="IPR020084">
    <property type="entry name" value="NUDIX_hydrolase_CS"/>
</dbReference>
<protein>
    <recommendedName>
        <fullName evidence="4">Nudix hydrolase domain-containing protein</fullName>
    </recommendedName>
</protein>
<dbReference type="PROSITE" id="PS00893">
    <property type="entry name" value="NUDIX_BOX"/>
    <property type="match status" value="1"/>
</dbReference>
<dbReference type="SUPFAM" id="SSF55811">
    <property type="entry name" value="Nudix"/>
    <property type="match status" value="1"/>
</dbReference>
<dbReference type="Proteomes" id="UP000019112">
    <property type="component" value="Unassembled WGS sequence"/>
</dbReference>
<proteinExistence type="predicted"/>
<dbReference type="InterPro" id="IPR015797">
    <property type="entry name" value="NUDIX_hydrolase-like_dom_sf"/>
</dbReference>
<comment type="cofactor">
    <cofactor evidence="1">
        <name>Mg(2+)</name>
        <dbReference type="ChEBI" id="CHEBI:18420"/>
    </cofactor>
</comment>